<dbReference type="PANTHER" id="PTHR33446:SF2">
    <property type="entry name" value="PROTEIN TONB"/>
    <property type="match status" value="1"/>
</dbReference>
<dbReference type="SUPFAM" id="SSF74653">
    <property type="entry name" value="TolA/TonB C-terminal domain"/>
    <property type="match status" value="1"/>
</dbReference>
<keyword evidence="8" id="KW-1133">Transmembrane helix</keyword>
<evidence type="ECO:0000256" key="7">
    <source>
        <dbReference type="ARBA" id="ARBA00022927"/>
    </source>
</evidence>
<feature type="domain" description="TonB C-terminal" evidence="11">
    <location>
        <begin position="200"/>
        <end position="291"/>
    </location>
</feature>
<comment type="similarity">
    <text evidence="2">Belongs to the TonB family.</text>
</comment>
<comment type="caution">
    <text evidence="12">The sequence shown here is derived from an EMBL/GenBank/DDBJ whole genome shotgun (WGS) entry which is preliminary data.</text>
</comment>
<evidence type="ECO:0000256" key="2">
    <source>
        <dbReference type="ARBA" id="ARBA00006555"/>
    </source>
</evidence>
<keyword evidence="9" id="KW-0472">Membrane</keyword>
<evidence type="ECO:0000259" key="11">
    <source>
        <dbReference type="PROSITE" id="PS52015"/>
    </source>
</evidence>
<protein>
    <submittedName>
        <fullName evidence="12">Outer membrane transport energization protein TonB</fullName>
    </submittedName>
</protein>
<accession>A0ABY1CP04</accession>
<dbReference type="Pfam" id="PF03544">
    <property type="entry name" value="TonB_C"/>
    <property type="match status" value="1"/>
</dbReference>
<keyword evidence="5" id="KW-0997">Cell inner membrane</keyword>
<feature type="region of interest" description="Disordered" evidence="10">
    <location>
        <begin position="84"/>
        <end position="175"/>
    </location>
</feature>
<keyword evidence="13" id="KW-1185">Reference proteome</keyword>
<evidence type="ECO:0000256" key="10">
    <source>
        <dbReference type="SAM" id="MobiDB-lite"/>
    </source>
</evidence>
<reference evidence="12 13" key="1">
    <citation type="submission" date="2016-10" db="EMBL/GenBank/DDBJ databases">
        <authorList>
            <person name="Varghese N."/>
            <person name="Submissions S."/>
        </authorList>
    </citation>
    <scope>NUCLEOTIDE SEQUENCE [LARGE SCALE GENOMIC DNA]</scope>
    <source>
        <strain evidence="12 13">DSM 16525</strain>
    </source>
</reference>
<evidence type="ECO:0000313" key="12">
    <source>
        <dbReference type="EMBL" id="SEU27364.1"/>
    </source>
</evidence>
<comment type="subcellular location">
    <subcellularLocation>
        <location evidence="1">Cell inner membrane</location>
        <topology evidence="1">Single-pass membrane protein</topology>
        <orientation evidence="1">Periplasmic side</orientation>
    </subcellularLocation>
</comment>
<dbReference type="InterPro" id="IPR003538">
    <property type="entry name" value="TonB"/>
</dbReference>
<dbReference type="Gene3D" id="3.30.1150.10">
    <property type="match status" value="1"/>
</dbReference>
<dbReference type="Proteomes" id="UP000183760">
    <property type="component" value="Unassembled WGS sequence"/>
</dbReference>
<dbReference type="EMBL" id="FOIB01000007">
    <property type="protein sequence ID" value="SEU27364.1"/>
    <property type="molecule type" value="Genomic_DNA"/>
</dbReference>
<proteinExistence type="inferred from homology"/>
<evidence type="ECO:0000256" key="8">
    <source>
        <dbReference type="ARBA" id="ARBA00022989"/>
    </source>
</evidence>
<gene>
    <name evidence="12" type="ORF">SAMN05443572_107439</name>
</gene>
<evidence type="ECO:0000256" key="1">
    <source>
        <dbReference type="ARBA" id="ARBA00004383"/>
    </source>
</evidence>
<keyword evidence="6" id="KW-0812">Transmembrane</keyword>
<dbReference type="PANTHER" id="PTHR33446">
    <property type="entry name" value="PROTEIN TONB-RELATED"/>
    <property type="match status" value="1"/>
</dbReference>
<keyword evidence="4" id="KW-1003">Cell membrane</keyword>
<dbReference type="InterPro" id="IPR006260">
    <property type="entry name" value="TonB/TolA_C"/>
</dbReference>
<evidence type="ECO:0000256" key="5">
    <source>
        <dbReference type="ARBA" id="ARBA00022519"/>
    </source>
</evidence>
<evidence type="ECO:0000256" key="6">
    <source>
        <dbReference type="ARBA" id="ARBA00022692"/>
    </source>
</evidence>
<feature type="compositionally biased region" description="Low complexity" evidence="10">
    <location>
        <begin position="113"/>
        <end position="124"/>
    </location>
</feature>
<dbReference type="InterPro" id="IPR037682">
    <property type="entry name" value="TonB_C"/>
</dbReference>
<feature type="compositionally biased region" description="Low complexity" evidence="10">
    <location>
        <begin position="161"/>
        <end position="171"/>
    </location>
</feature>
<keyword evidence="7" id="KW-0653">Protein transport</keyword>
<evidence type="ECO:0000256" key="9">
    <source>
        <dbReference type="ARBA" id="ARBA00023136"/>
    </source>
</evidence>
<dbReference type="PRINTS" id="PR01374">
    <property type="entry name" value="TONBPROTEIN"/>
</dbReference>
<evidence type="ECO:0000256" key="3">
    <source>
        <dbReference type="ARBA" id="ARBA00022448"/>
    </source>
</evidence>
<dbReference type="PROSITE" id="PS52015">
    <property type="entry name" value="TONB_CTD"/>
    <property type="match status" value="1"/>
</dbReference>
<dbReference type="InterPro" id="IPR051045">
    <property type="entry name" value="TonB-dependent_transducer"/>
</dbReference>
<evidence type="ECO:0000313" key="13">
    <source>
        <dbReference type="Proteomes" id="UP000183760"/>
    </source>
</evidence>
<sequence>MRMILNIDTPAVSAEVPASCVATPSGSLFRMGESSEGVGVGSRWGRALAVAVAVHAGGLAAGLAFAARPVERVVEPEPELVLLAFRPPPPASGGQTRQAAKERASRPARARVSRPVVEPRAVVPQPLAEPKPEVIEPPKPEEPPATAQDESLPESDPGAQPESSPGPVVAGGVAGGVEGGVQGGIVGASGRAGDAVGLAQVLRAPAVLKQPRPEYPRRARSDGIQGLVLVRIIVGTDGEVETEHTRVIRSIPALDAAAISAVNRWRFTPAIGRLGRPVRVILELPVQFSLK</sequence>
<dbReference type="NCBIfam" id="TIGR01352">
    <property type="entry name" value="tonB_Cterm"/>
    <property type="match status" value="1"/>
</dbReference>
<evidence type="ECO:0000256" key="4">
    <source>
        <dbReference type="ARBA" id="ARBA00022475"/>
    </source>
</evidence>
<name>A0ABY1CP04_MYXFU</name>
<feature type="compositionally biased region" description="Basic and acidic residues" evidence="10">
    <location>
        <begin position="130"/>
        <end position="142"/>
    </location>
</feature>
<keyword evidence="3" id="KW-0813">Transport</keyword>
<organism evidence="12 13">
    <name type="scientific">Myxococcus fulvus</name>
    <dbReference type="NCBI Taxonomy" id="33"/>
    <lineage>
        <taxon>Bacteria</taxon>
        <taxon>Pseudomonadati</taxon>
        <taxon>Myxococcota</taxon>
        <taxon>Myxococcia</taxon>
        <taxon>Myxococcales</taxon>
        <taxon>Cystobacterineae</taxon>
        <taxon>Myxococcaceae</taxon>
        <taxon>Myxococcus</taxon>
    </lineage>
</organism>